<feature type="domain" description="DOMON" evidence="8">
    <location>
        <begin position="42"/>
        <end position="165"/>
    </location>
</feature>
<evidence type="ECO:0000256" key="7">
    <source>
        <dbReference type="SAM" id="SignalP"/>
    </source>
</evidence>
<dbReference type="Pfam" id="PF04526">
    <property type="entry name" value="DUF568"/>
    <property type="match status" value="1"/>
</dbReference>
<evidence type="ECO:0000256" key="2">
    <source>
        <dbReference type="ARBA" id="ARBA00022448"/>
    </source>
</evidence>
<keyword evidence="10" id="KW-1185">Reference proteome</keyword>
<dbReference type="PANTHER" id="PTHR23130:SF159">
    <property type="entry name" value="OS08G0335600 PROTEIN"/>
    <property type="match status" value="1"/>
</dbReference>
<feature type="region of interest" description="Disordered" evidence="6">
    <location>
        <begin position="149"/>
        <end position="172"/>
    </location>
</feature>
<dbReference type="PROSITE" id="PS50836">
    <property type="entry name" value="DOMON"/>
    <property type="match status" value="1"/>
</dbReference>
<reference evidence="10" key="1">
    <citation type="journal article" date="2018" name="Gigascience">
        <title>Genome assembly of the Pink Ipe (Handroanthus impetiginosus, Bignoniaceae), a highly valued, ecologically keystone Neotropical timber forest tree.</title>
        <authorList>
            <person name="Silva-Junior O.B."/>
            <person name="Grattapaglia D."/>
            <person name="Novaes E."/>
            <person name="Collevatti R.G."/>
        </authorList>
    </citation>
    <scope>NUCLEOTIDE SEQUENCE [LARGE SCALE GENOMIC DNA]</scope>
    <source>
        <strain evidence="10">cv. UFG-1</strain>
    </source>
</reference>
<dbReference type="EMBL" id="NKXS01001657">
    <property type="protein sequence ID" value="PIN17527.1"/>
    <property type="molecule type" value="Genomic_DNA"/>
</dbReference>
<dbReference type="GO" id="GO:0016020">
    <property type="term" value="C:membrane"/>
    <property type="evidence" value="ECO:0007669"/>
    <property type="project" value="UniProtKB-SubCell"/>
</dbReference>
<evidence type="ECO:0000313" key="10">
    <source>
        <dbReference type="Proteomes" id="UP000231279"/>
    </source>
</evidence>
<feature type="signal peptide" evidence="7">
    <location>
        <begin position="1"/>
        <end position="19"/>
    </location>
</feature>
<accession>A0A2G9HJ21</accession>
<keyword evidence="2" id="KW-0813">Transport</keyword>
<name>A0A2G9HJ21_9LAMI</name>
<evidence type="ECO:0000256" key="6">
    <source>
        <dbReference type="SAM" id="MobiDB-lite"/>
    </source>
</evidence>
<feature type="chain" id="PRO_5013688299" description="DOMON domain-containing protein" evidence="7">
    <location>
        <begin position="20"/>
        <end position="172"/>
    </location>
</feature>
<evidence type="ECO:0000256" key="3">
    <source>
        <dbReference type="ARBA" id="ARBA00022729"/>
    </source>
</evidence>
<keyword evidence="4" id="KW-0249">Electron transport</keyword>
<dbReference type="PANTHER" id="PTHR23130">
    <property type="entry name" value="CYTOCHROME B561 AND DOMON DOMAIN-CONTAINING PROTEIN"/>
    <property type="match status" value="1"/>
</dbReference>
<protein>
    <recommendedName>
        <fullName evidence="8">DOMON domain-containing protein</fullName>
    </recommendedName>
</protein>
<dbReference type="AlphaFoldDB" id="A0A2G9HJ21"/>
<proteinExistence type="predicted"/>
<gene>
    <name evidence="9" type="ORF">CDL12_09805</name>
</gene>
<comment type="subcellular location">
    <subcellularLocation>
        <location evidence="1">Membrane</location>
    </subcellularLocation>
</comment>
<evidence type="ECO:0000313" key="9">
    <source>
        <dbReference type="EMBL" id="PIN17527.1"/>
    </source>
</evidence>
<keyword evidence="3 7" id="KW-0732">Signal</keyword>
<dbReference type="Proteomes" id="UP000231279">
    <property type="component" value="Unassembled WGS sequence"/>
</dbReference>
<sequence>MDSVFIITLLFSVFVISSAKTCSRRAFSLGGAFKSCTDLPHLGAHLHWTYFPSVRKVSIAYRAKQSSQGWIAWGINPTSRGMVGSQALVAFRNSNGSMTVYTTSITSYNPSMLPSELSFRMTIYAMVGPLENGTSVNQVWQAGSSVSSNIPQIHSTSPPNLQSMGKIDFRSA</sequence>
<evidence type="ECO:0000259" key="8">
    <source>
        <dbReference type="PROSITE" id="PS50836"/>
    </source>
</evidence>
<organism evidence="9 10">
    <name type="scientific">Handroanthus impetiginosus</name>
    <dbReference type="NCBI Taxonomy" id="429701"/>
    <lineage>
        <taxon>Eukaryota</taxon>
        <taxon>Viridiplantae</taxon>
        <taxon>Streptophyta</taxon>
        <taxon>Embryophyta</taxon>
        <taxon>Tracheophyta</taxon>
        <taxon>Spermatophyta</taxon>
        <taxon>Magnoliopsida</taxon>
        <taxon>eudicotyledons</taxon>
        <taxon>Gunneridae</taxon>
        <taxon>Pentapetalae</taxon>
        <taxon>asterids</taxon>
        <taxon>lamiids</taxon>
        <taxon>Lamiales</taxon>
        <taxon>Bignoniaceae</taxon>
        <taxon>Crescentiina</taxon>
        <taxon>Tabebuia alliance</taxon>
        <taxon>Handroanthus</taxon>
    </lineage>
</organism>
<evidence type="ECO:0000256" key="5">
    <source>
        <dbReference type="ARBA" id="ARBA00023136"/>
    </source>
</evidence>
<dbReference type="CDD" id="cd09629">
    <property type="entry name" value="DOMON_CIL1_like"/>
    <property type="match status" value="1"/>
</dbReference>
<keyword evidence="5" id="KW-0472">Membrane</keyword>
<feature type="compositionally biased region" description="Polar residues" evidence="6">
    <location>
        <begin position="149"/>
        <end position="163"/>
    </location>
</feature>
<dbReference type="InterPro" id="IPR045265">
    <property type="entry name" value="AIR12_DOMON"/>
</dbReference>
<comment type="caution">
    <text evidence="9">The sequence shown here is derived from an EMBL/GenBank/DDBJ whole genome shotgun (WGS) entry which is preliminary data.</text>
</comment>
<dbReference type="InterPro" id="IPR005018">
    <property type="entry name" value="DOMON_domain"/>
</dbReference>
<dbReference type="OrthoDB" id="19261at2759"/>
<evidence type="ECO:0000256" key="4">
    <source>
        <dbReference type="ARBA" id="ARBA00022982"/>
    </source>
</evidence>
<dbReference type="STRING" id="429701.A0A2G9HJ21"/>
<evidence type="ECO:0000256" key="1">
    <source>
        <dbReference type="ARBA" id="ARBA00004370"/>
    </source>
</evidence>